<dbReference type="OrthoDB" id="4191603at2"/>
<feature type="binding site" evidence="2">
    <location>
        <begin position="69"/>
        <end position="71"/>
    </location>
    <ligand>
        <name>substrate</name>
    </ligand>
</feature>
<dbReference type="GO" id="GO:0008834">
    <property type="term" value="F:ditrans,polycis-undecaprenyl-diphosphate synthase [(2E,6E)-farnesyl-diphosphate specific] activity"/>
    <property type="evidence" value="ECO:0007669"/>
    <property type="project" value="TreeGrafter"/>
</dbReference>
<dbReference type="EMBL" id="VWPJ01000017">
    <property type="protein sequence ID" value="KAA5604483.1"/>
    <property type="molecule type" value="Genomic_DNA"/>
</dbReference>
<keyword evidence="2" id="KW-0479">Metal-binding</keyword>
<organism evidence="3 4">
    <name type="scientific">Roseospira marina</name>
    <dbReference type="NCBI Taxonomy" id="140057"/>
    <lineage>
        <taxon>Bacteria</taxon>
        <taxon>Pseudomonadati</taxon>
        <taxon>Pseudomonadota</taxon>
        <taxon>Alphaproteobacteria</taxon>
        <taxon>Rhodospirillales</taxon>
        <taxon>Rhodospirillaceae</taxon>
        <taxon>Roseospira</taxon>
    </lineage>
</organism>
<comment type="caution">
    <text evidence="3">The sequence shown here is derived from an EMBL/GenBank/DDBJ whole genome shotgun (WGS) entry which is preliminary data.</text>
</comment>
<dbReference type="EC" id="2.5.1.-" evidence="2"/>
<comment type="subunit">
    <text evidence="2">Homodimer.</text>
</comment>
<dbReference type="PANTHER" id="PTHR10291">
    <property type="entry name" value="DEHYDRODOLICHYL DIPHOSPHATE SYNTHASE FAMILY MEMBER"/>
    <property type="match status" value="1"/>
</dbReference>
<dbReference type="Proteomes" id="UP000324065">
    <property type="component" value="Unassembled WGS sequence"/>
</dbReference>
<dbReference type="GO" id="GO:0000287">
    <property type="term" value="F:magnesium ion binding"/>
    <property type="evidence" value="ECO:0007669"/>
    <property type="project" value="UniProtKB-UniRule"/>
</dbReference>
<dbReference type="HAMAP" id="MF_01139">
    <property type="entry name" value="ISPT"/>
    <property type="match status" value="1"/>
</dbReference>
<reference evidence="3 4" key="1">
    <citation type="submission" date="2019-09" db="EMBL/GenBank/DDBJ databases">
        <title>Genome sequence of Roseospira marina, one of the more divergent members of the non-sulfur purple photosynthetic bacterial family, the Rhodospirillaceae.</title>
        <authorList>
            <person name="Meyer T."/>
            <person name="Kyndt J."/>
        </authorList>
    </citation>
    <scope>NUCLEOTIDE SEQUENCE [LARGE SCALE GENOMIC DNA]</scope>
    <source>
        <strain evidence="3 4">DSM 15113</strain>
    </source>
</reference>
<evidence type="ECO:0000313" key="4">
    <source>
        <dbReference type="Proteomes" id="UP000324065"/>
    </source>
</evidence>
<feature type="active site" description="Proton acceptor" evidence="2">
    <location>
        <position position="72"/>
    </location>
</feature>
<dbReference type="PROSITE" id="PS01066">
    <property type="entry name" value="UPP_SYNTHASE"/>
    <property type="match status" value="1"/>
</dbReference>
<comment type="function">
    <text evidence="2">Catalyzes the condensation of isopentenyl diphosphate (IPP) with allylic pyrophosphates generating different type of terpenoids.</text>
</comment>
<dbReference type="Pfam" id="PF01255">
    <property type="entry name" value="Prenyltransf"/>
    <property type="match status" value="1"/>
</dbReference>
<keyword evidence="1 2" id="KW-0808">Transferase</keyword>
<sequence length="246" mass="27342">MSHIPAPQSDDGPPDPLHVAIIMDGNGRWARSRGLARTEGHRKGAEAVRATVTGAVRLGVSHLTLFGFSSENWRRPIEEVSTLMGLLRVYLRRDMNELEREGIRLRVIGERDRFSADILRLIEEAERRTGANTRLNLTIALNYGGRAEIVRAARHLAEAVQSGHLSPDSIDEAQVCAALYAPDMPDPDVLIRTSGEQRISNFLLWQIAYAELVFVDAPWPEFGEAHLAAALDEFRARDRRFGAVSG</sequence>
<dbReference type="InterPro" id="IPR001441">
    <property type="entry name" value="UPP_synth-like"/>
</dbReference>
<evidence type="ECO:0000313" key="3">
    <source>
        <dbReference type="EMBL" id="KAA5604483.1"/>
    </source>
</evidence>
<dbReference type="Gene3D" id="3.40.1180.10">
    <property type="entry name" value="Decaprenyl diphosphate synthase-like"/>
    <property type="match status" value="1"/>
</dbReference>
<dbReference type="NCBIfam" id="TIGR00055">
    <property type="entry name" value="uppS"/>
    <property type="match status" value="1"/>
</dbReference>
<dbReference type="InterPro" id="IPR018520">
    <property type="entry name" value="UPP_synth-like_CS"/>
</dbReference>
<feature type="binding site" evidence="2">
    <location>
        <position position="29"/>
    </location>
    <ligand>
        <name>substrate</name>
    </ligand>
</feature>
<name>A0A5M6I8G6_9PROT</name>
<protein>
    <recommendedName>
        <fullName evidence="2">Isoprenyl transferase</fullName>
        <ecNumber evidence="2">2.5.1.-</ecNumber>
    </recommendedName>
</protein>
<feature type="binding site" evidence="2">
    <location>
        <position position="41"/>
    </location>
    <ligand>
        <name>substrate</name>
    </ligand>
</feature>
<feature type="binding site" evidence="2">
    <location>
        <position position="24"/>
    </location>
    <ligand>
        <name>Mg(2+)</name>
        <dbReference type="ChEBI" id="CHEBI:18420"/>
    </ligand>
</feature>
<dbReference type="PANTHER" id="PTHR10291:SF0">
    <property type="entry name" value="DEHYDRODOLICHYL DIPHOSPHATE SYNTHASE 2"/>
    <property type="match status" value="1"/>
</dbReference>
<feature type="binding site" evidence="2">
    <location>
        <begin position="25"/>
        <end position="28"/>
    </location>
    <ligand>
        <name>substrate</name>
    </ligand>
</feature>
<dbReference type="SUPFAM" id="SSF64005">
    <property type="entry name" value="Undecaprenyl diphosphate synthase"/>
    <property type="match status" value="1"/>
</dbReference>
<dbReference type="InterPro" id="IPR036424">
    <property type="entry name" value="UPP_synth-like_sf"/>
</dbReference>
<dbReference type="RefSeq" id="WP_150063393.1">
    <property type="nucleotide sequence ID" value="NZ_JACHII010000015.1"/>
</dbReference>
<evidence type="ECO:0000256" key="2">
    <source>
        <dbReference type="HAMAP-Rule" id="MF_01139"/>
    </source>
</evidence>
<keyword evidence="2" id="KW-0460">Magnesium</keyword>
<accession>A0A5M6I8G6</accession>
<feature type="binding site" evidence="2">
    <location>
        <position position="192"/>
    </location>
    <ligand>
        <name>substrate</name>
    </ligand>
</feature>
<feature type="binding site" evidence="2">
    <location>
        <position position="73"/>
    </location>
    <ligand>
        <name>substrate</name>
    </ligand>
</feature>
<feature type="active site" evidence="2">
    <location>
        <position position="24"/>
    </location>
</feature>
<feature type="binding site" evidence="2">
    <location>
        <position position="37"/>
    </location>
    <ligand>
        <name>substrate</name>
    </ligand>
</feature>
<comment type="cofactor">
    <cofactor evidence="2">
        <name>Mg(2+)</name>
        <dbReference type="ChEBI" id="CHEBI:18420"/>
    </cofactor>
    <text evidence="2">Binds 2 magnesium ions per subunit.</text>
</comment>
<dbReference type="AlphaFoldDB" id="A0A5M6I8G6"/>
<proteinExistence type="inferred from homology"/>
<dbReference type="GO" id="GO:0016094">
    <property type="term" value="P:polyprenol biosynthetic process"/>
    <property type="evidence" value="ECO:0007669"/>
    <property type="project" value="TreeGrafter"/>
</dbReference>
<dbReference type="NCBIfam" id="NF011408">
    <property type="entry name" value="PRK14834.1"/>
    <property type="match status" value="1"/>
</dbReference>
<comment type="similarity">
    <text evidence="2">Belongs to the UPP synthase family.</text>
</comment>
<dbReference type="GO" id="GO:0005829">
    <property type="term" value="C:cytosol"/>
    <property type="evidence" value="ECO:0007669"/>
    <property type="project" value="TreeGrafter"/>
</dbReference>
<feature type="binding site" evidence="2">
    <location>
        <begin position="198"/>
        <end position="200"/>
    </location>
    <ligand>
        <name>substrate</name>
    </ligand>
</feature>
<feature type="binding site" evidence="2">
    <location>
        <position position="211"/>
    </location>
    <ligand>
        <name>Mg(2+)</name>
        <dbReference type="ChEBI" id="CHEBI:18420"/>
    </ligand>
</feature>
<dbReference type="FunFam" id="3.40.1180.10:FF:000001">
    <property type="entry name" value="(2E,6E)-farnesyl-diphosphate-specific ditrans,polycis-undecaprenyl-diphosphate synthase"/>
    <property type="match status" value="1"/>
</dbReference>
<keyword evidence="4" id="KW-1185">Reference proteome</keyword>
<evidence type="ECO:0000256" key="1">
    <source>
        <dbReference type="ARBA" id="ARBA00022679"/>
    </source>
</evidence>
<gene>
    <name evidence="3" type="ORF">F1188_15695</name>
</gene>
<dbReference type="CDD" id="cd00475">
    <property type="entry name" value="Cis_IPPS"/>
    <property type="match status" value="1"/>
</dbReference>
<feature type="binding site" evidence="2">
    <location>
        <position position="75"/>
    </location>
    <ligand>
        <name>substrate</name>
    </ligand>
</feature>